<feature type="transmembrane region" description="Helical" evidence="1">
    <location>
        <begin position="75"/>
        <end position="94"/>
    </location>
</feature>
<evidence type="ECO:0000313" key="3">
    <source>
        <dbReference type="Proteomes" id="UP000182360"/>
    </source>
</evidence>
<keyword evidence="1" id="KW-0472">Membrane</keyword>
<keyword evidence="1" id="KW-0812">Transmembrane</keyword>
<keyword evidence="1" id="KW-1133">Transmembrane helix</keyword>
<evidence type="ECO:0000313" key="2">
    <source>
        <dbReference type="EMBL" id="SEQ41668.1"/>
    </source>
</evidence>
<evidence type="ECO:0000256" key="1">
    <source>
        <dbReference type="SAM" id="Phobius"/>
    </source>
</evidence>
<feature type="transmembrane region" description="Helical" evidence="1">
    <location>
        <begin position="101"/>
        <end position="127"/>
    </location>
</feature>
<keyword evidence="3" id="KW-1185">Reference proteome</keyword>
<name>A0A1H9FW17_9SPIR</name>
<accession>A0A1H9FW17</accession>
<dbReference type="RefSeq" id="WP_074643116.1">
    <property type="nucleotide sequence ID" value="NZ_FOFU01000004.1"/>
</dbReference>
<dbReference type="EMBL" id="FOFU01000004">
    <property type="protein sequence ID" value="SEQ41668.1"/>
    <property type="molecule type" value="Genomic_DNA"/>
</dbReference>
<feature type="transmembrane region" description="Helical" evidence="1">
    <location>
        <begin position="42"/>
        <end position="63"/>
    </location>
</feature>
<feature type="transmembrane region" description="Helical" evidence="1">
    <location>
        <begin position="12"/>
        <end position="30"/>
    </location>
</feature>
<proteinExistence type="predicted"/>
<dbReference type="Pfam" id="PF07456">
    <property type="entry name" value="Hpre_diP_synt_I"/>
    <property type="match status" value="1"/>
</dbReference>
<reference evidence="2 3" key="1">
    <citation type="submission" date="2016-10" db="EMBL/GenBank/DDBJ databases">
        <authorList>
            <person name="de Groot N.N."/>
        </authorList>
    </citation>
    <scope>NUCLEOTIDE SEQUENCE [LARGE SCALE GENOMIC DNA]</scope>
    <source>
        <strain evidence="2 3">B25</strain>
    </source>
</reference>
<dbReference type="Proteomes" id="UP000182360">
    <property type="component" value="Unassembled WGS sequence"/>
</dbReference>
<protein>
    <submittedName>
        <fullName evidence="2">Heptaprenyl diphosphate synthase</fullName>
    </submittedName>
</protein>
<sequence>MIQSRNKSLAYLNAITLLLSYVEMILPRFVPFFRLGLTNSVILLALDLDFGPFLILAVLKAAAASLMGGTLFSPFFLISLFQSVVSALVMRLLYKLISKKAVSIFGISIAGSAISAVIQIGLASLYIGNRTFSLLGPMLIF</sequence>
<gene>
    <name evidence="2" type="ORF">SAMN04487977_104171</name>
</gene>
<dbReference type="InterPro" id="IPR010898">
    <property type="entry name" value="Hpre_diP_synth_I"/>
</dbReference>
<organism evidence="2 3">
    <name type="scientific">Treponema bryantii</name>
    <dbReference type="NCBI Taxonomy" id="163"/>
    <lineage>
        <taxon>Bacteria</taxon>
        <taxon>Pseudomonadati</taxon>
        <taxon>Spirochaetota</taxon>
        <taxon>Spirochaetia</taxon>
        <taxon>Spirochaetales</taxon>
        <taxon>Treponemataceae</taxon>
        <taxon>Treponema</taxon>
    </lineage>
</organism>
<dbReference type="AlphaFoldDB" id="A0A1H9FW17"/>